<reference evidence="1" key="2">
    <citation type="submission" date="2021-04" db="EMBL/GenBank/DDBJ databases">
        <authorList>
            <person name="Gilroy R."/>
        </authorList>
    </citation>
    <scope>NUCLEOTIDE SEQUENCE</scope>
    <source>
        <strain evidence="1">687</strain>
    </source>
</reference>
<dbReference type="AlphaFoldDB" id="A0A9E2NS60"/>
<reference evidence="1" key="1">
    <citation type="journal article" date="2021" name="PeerJ">
        <title>Extensive microbial diversity within the chicken gut microbiome revealed by metagenomics and culture.</title>
        <authorList>
            <person name="Gilroy R."/>
            <person name="Ravi A."/>
            <person name="Getino M."/>
            <person name="Pursley I."/>
            <person name="Horton D.L."/>
            <person name="Alikhan N.F."/>
            <person name="Baker D."/>
            <person name="Gharbi K."/>
            <person name="Hall N."/>
            <person name="Watson M."/>
            <person name="Adriaenssens E.M."/>
            <person name="Foster-Nyarko E."/>
            <person name="Jarju S."/>
            <person name="Secka A."/>
            <person name="Antonio M."/>
            <person name="Oren A."/>
            <person name="Chaudhuri R.R."/>
            <person name="La Ragione R."/>
            <person name="Hildebrand F."/>
            <person name="Pallen M.J."/>
        </authorList>
    </citation>
    <scope>NUCLEOTIDE SEQUENCE</scope>
    <source>
        <strain evidence="1">687</strain>
    </source>
</reference>
<evidence type="ECO:0000313" key="1">
    <source>
        <dbReference type="EMBL" id="MBU3826817.1"/>
    </source>
</evidence>
<gene>
    <name evidence="1" type="ORF">IAA31_04935</name>
</gene>
<dbReference type="SUPFAM" id="SSF75169">
    <property type="entry name" value="DsrEFH-like"/>
    <property type="match status" value="1"/>
</dbReference>
<dbReference type="InterPro" id="IPR027396">
    <property type="entry name" value="DsrEFH-like"/>
</dbReference>
<dbReference type="Gene3D" id="3.40.1260.10">
    <property type="entry name" value="DsrEFH-like"/>
    <property type="match status" value="1"/>
</dbReference>
<comment type="caution">
    <text evidence="1">The sequence shown here is derived from an EMBL/GenBank/DDBJ whole genome shotgun (WGS) entry which is preliminary data.</text>
</comment>
<evidence type="ECO:0000313" key="2">
    <source>
        <dbReference type="Proteomes" id="UP000824150"/>
    </source>
</evidence>
<dbReference type="InterPro" id="IPR003787">
    <property type="entry name" value="Sulphur_relay_DsrE/F-like"/>
</dbReference>
<organism evidence="1 2">
    <name type="scientific">Candidatus Anaerobiospirillum merdipullorum</name>
    <dbReference type="NCBI Taxonomy" id="2838450"/>
    <lineage>
        <taxon>Bacteria</taxon>
        <taxon>Pseudomonadati</taxon>
        <taxon>Pseudomonadota</taxon>
        <taxon>Gammaproteobacteria</taxon>
        <taxon>Aeromonadales</taxon>
        <taxon>Succinivibrionaceae</taxon>
        <taxon>Anaerobiospirillum</taxon>
    </lineage>
</organism>
<dbReference type="Pfam" id="PF02635">
    <property type="entry name" value="DsrE"/>
    <property type="match status" value="1"/>
</dbReference>
<accession>A0A9E2NS60</accession>
<dbReference type="Proteomes" id="UP000824150">
    <property type="component" value="Unassembled WGS sequence"/>
</dbReference>
<name>A0A9E2NS60_9GAMM</name>
<dbReference type="EMBL" id="JAHLFG010000054">
    <property type="protein sequence ID" value="MBU3826817.1"/>
    <property type="molecule type" value="Genomic_DNA"/>
</dbReference>
<protein>
    <submittedName>
        <fullName evidence="1">DsrE family protein</fullName>
    </submittedName>
</protein>
<sequence>MQVLLLLRRPPTDAVLCLIMQMLAALSAQGQSVVGIFLFGPAVSLVQTKSTLQAKLVALAQAQHLPVYCCGRAAGEHGIDVNTLEDPFIPAGYFQLLHELKRCARVVEL</sequence>
<proteinExistence type="predicted"/>